<dbReference type="VEuPathDB" id="AmoebaDB:ACA1_389510"/>
<dbReference type="KEGG" id="acan:ACA1_389510"/>
<evidence type="ECO:0000256" key="5">
    <source>
        <dbReference type="ARBA" id="ARBA00023049"/>
    </source>
</evidence>
<gene>
    <name evidence="6" type="ORF">ACA1_389510</name>
</gene>
<name>L8GDM9_ACACF</name>
<dbReference type="RefSeq" id="XP_004333243.1">
    <property type="nucleotide sequence ID" value="XM_004333195.1"/>
</dbReference>
<dbReference type="PANTHER" id="PTHR21711">
    <property type="entry name" value="MITOCHONDRIAL INNER MEMBRANE PROTEASE"/>
    <property type="match status" value="1"/>
</dbReference>
<keyword evidence="3" id="KW-0479">Metal-binding</keyword>
<evidence type="ECO:0000313" key="7">
    <source>
        <dbReference type="Proteomes" id="UP000011083"/>
    </source>
</evidence>
<dbReference type="InterPro" id="IPR019165">
    <property type="entry name" value="Peptidase_M76_ATP23"/>
</dbReference>
<sequence length="178" mass="20387">MYQQYNKEGASPEIVEPEVKSKCPLTQEGMAFRPCQELLRSLLRSPRLAPLLWPLHKKMPQMSISCMRCNAVGYRSYFEMGQPAKIRLCCDKLSSAEEVEEYIVRGVDMKSGEEMACSEVRAAAFAECRNKPGYFWEYFKKSCLNDENAEELVSKVFAKCYDDKMPFVNIYDPTTKGG</sequence>
<dbReference type="GeneID" id="14911641"/>
<accession>L8GDM9</accession>
<comment type="similarity">
    <text evidence="1">Belongs to the peptidase M76 family.</text>
</comment>
<dbReference type="OrthoDB" id="285308at2759"/>
<reference evidence="6 7" key="1">
    <citation type="journal article" date="2013" name="Genome Biol.">
        <title>Genome of Acanthamoeba castellanii highlights extensive lateral gene transfer and early evolution of tyrosine kinase signaling.</title>
        <authorList>
            <person name="Clarke M."/>
            <person name="Lohan A.J."/>
            <person name="Liu B."/>
            <person name="Lagkouvardos I."/>
            <person name="Roy S."/>
            <person name="Zafar N."/>
            <person name="Bertelli C."/>
            <person name="Schilde C."/>
            <person name="Kianianmomeni A."/>
            <person name="Burglin T.R."/>
            <person name="Frech C."/>
            <person name="Turcotte B."/>
            <person name="Kopec K.O."/>
            <person name="Synnott J.M."/>
            <person name="Choo C."/>
            <person name="Paponov I."/>
            <person name="Finkler A."/>
            <person name="Soon Heng Tan C."/>
            <person name="Hutchins A.P."/>
            <person name="Weinmeier T."/>
            <person name="Rattei T."/>
            <person name="Chu J.S."/>
            <person name="Gimenez G."/>
            <person name="Irimia M."/>
            <person name="Rigden D.J."/>
            <person name="Fitzpatrick D.A."/>
            <person name="Lorenzo-Morales J."/>
            <person name="Bateman A."/>
            <person name="Chiu C.H."/>
            <person name="Tang P."/>
            <person name="Hegemann P."/>
            <person name="Fromm H."/>
            <person name="Raoult D."/>
            <person name="Greub G."/>
            <person name="Miranda-Saavedra D."/>
            <person name="Chen N."/>
            <person name="Nash P."/>
            <person name="Ginger M.L."/>
            <person name="Horn M."/>
            <person name="Schaap P."/>
            <person name="Caler L."/>
            <person name="Loftus B."/>
        </authorList>
    </citation>
    <scope>NUCLEOTIDE SEQUENCE [LARGE SCALE GENOMIC DNA]</scope>
    <source>
        <strain evidence="6 7">Neff</strain>
    </source>
</reference>
<organism evidence="6 7">
    <name type="scientific">Acanthamoeba castellanii (strain ATCC 30010 / Neff)</name>
    <dbReference type="NCBI Taxonomy" id="1257118"/>
    <lineage>
        <taxon>Eukaryota</taxon>
        <taxon>Amoebozoa</taxon>
        <taxon>Discosea</taxon>
        <taxon>Longamoebia</taxon>
        <taxon>Centramoebida</taxon>
        <taxon>Acanthamoebidae</taxon>
        <taxon>Acanthamoeba</taxon>
    </lineage>
</organism>
<keyword evidence="2" id="KW-0645">Protease</keyword>
<dbReference type="PANTHER" id="PTHR21711:SF0">
    <property type="entry name" value="MITOCHONDRIAL INNER MEMBRANE PROTEASE ATP23 HOMOLOG"/>
    <property type="match status" value="1"/>
</dbReference>
<evidence type="ECO:0000256" key="1">
    <source>
        <dbReference type="ARBA" id="ARBA00009915"/>
    </source>
</evidence>
<keyword evidence="7" id="KW-1185">Reference proteome</keyword>
<protein>
    <submittedName>
        <fullName evidence="6">Uncharacterized protein</fullName>
    </submittedName>
</protein>
<dbReference type="GO" id="GO:0046872">
    <property type="term" value="F:metal ion binding"/>
    <property type="evidence" value="ECO:0007669"/>
    <property type="project" value="UniProtKB-KW"/>
</dbReference>
<keyword evidence="5" id="KW-0482">Metalloprotease</keyword>
<evidence type="ECO:0000256" key="3">
    <source>
        <dbReference type="ARBA" id="ARBA00022723"/>
    </source>
</evidence>
<dbReference type="GO" id="GO:0005739">
    <property type="term" value="C:mitochondrion"/>
    <property type="evidence" value="ECO:0007669"/>
    <property type="project" value="GOC"/>
</dbReference>
<dbReference type="GO" id="GO:0004222">
    <property type="term" value="F:metalloendopeptidase activity"/>
    <property type="evidence" value="ECO:0007669"/>
    <property type="project" value="InterPro"/>
</dbReference>
<keyword evidence="4" id="KW-0378">Hydrolase</keyword>
<evidence type="ECO:0000313" key="6">
    <source>
        <dbReference type="EMBL" id="ELR11230.1"/>
    </source>
</evidence>
<dbReference type="GO" id="GO:0034982">
    <property type="term" value="P:mitochondrial protein processing"/>
    <property type="evidence" value="ECO:0007669"/>
    <property type="project" value="TreeGrafter"/>
</dbReference>
<proteinExistence type="inferred from homology"/>
<evidence type="ECO:0000256" key="2">
    <source>
        <dbReference type="ARBA" id="ARBA00022670"/>
    </source>
</evidence>
<dbReference type="AlphaFoldDB" id="L8GDM9"/>
<dbReference type="EMBL" id="KB008156">
    <property type="protein sequence ID" value="ELR11230.1"/>
    <property type="molecule type" value="Genomic_DNA"/>
</dbReference>
<evidence type="ECO:0000256" key="4">
    <source>
        <dbReference type="ARBA" id="ARBA00022801"/>
    </source>
</evidence>
<dbReference type="Proteomes" id="UP000011083">
    <property type="component" value="Unassembled WGS sequence"/>
</dbReference>
<dbReference type="GO" id="GO:0033615">
    <property type="term" value="P:mitochondrial proton-transporting ATP synthase complex assembly"/>
    <property type="evidence" value="ECO:0007669"/>
    <property type="project" value="TreeGrafter"/>
</dbReference>